<evidence type="ECO:0000313" key="3">
    <source>
        <dbReference type="Proteomes" id="UP000692816"/>
    </source>
</evidence>
<organism evidence="2 3">
    <name type="scientific">Bradyrhizobium quebecense</name>
    <dbReference type="NCBI Taxonomy" id="2748629"/>
    <lineage>
        <taxon>Bacteria</taxon>
        <taxon>Pseudomonadati</taxon>
        <taxon>Pseudomonadota</taxon>
        <taxon>Alphaproteobacteria</taxon>
        <taxon>Hyphomicrobiales</taxon>
        <taxon>Nitrobacteraceae</taxon>
        <taxon>Bradyrhizobium</taxon>
    </lineage>
</organism>
<dbReference type="RefSeq" id="WP_207831446.1">
    <property type="nucleotide sequence ID" value="NZ_CP088282.1"/>
</dbReference>
<evidence type="ECO:0000256" key="1">
    <source>
        <dbReference type="SAM" id="MobiDB-lite"/>
    </source>
</evidence>
<dbReference type="Proteomes" id="UP000692816">
    <property type="component" value="Unassembled WGS sequence"/>
</dbReference>
<reference evidence="2" key="1">
    <citation type="journal article" date="2021" name="Int. J. Syst. Evol. Microbiol.">
        <title>Bradyrhizobium septentrionale sp. nov. (sv. septentrionale) and Bradyrhizobium quebecense sp. nov. (sv. septentrionale) associated with legumes native to Canada possess rearranged symbiosis genes and numerous insertion sequences.</title>
        <authorList>
            <person name="Bromfield E.S.P."/>
            <person name="Cloutier S."/>
        </authorList>
    </citation>
    <scope>NUCLEOTIDE SEQUENCE</scope>
    <source>
        <strain evidence="2">12S5</strain>
    </source>
</reference>
<keyword evidence="3" id="KW-1185">Reference proteome</keyword>
<protein>
    <submittedName>
        <fullName evidence="2">Uncharacterized protein</fullName>
    </submittedName>
</protein>
<evidence type="ECO:0000313" key="2">
    <source>
        <dbReference type="EMBL" id="MBO1429188.1"/>
    </source>
</evidence>
<comment type="caution">
    <text evidence="2">The sequence shown here is derived from an EMBL/GenBank/DDBJ whole genome shotgun (WGS) entry which is preliminary data.</text>
</comment>
<feature type="region of interest" description="Disordered" evidence="1">
    <location>
        <begin position="73"/>
        <end position="94"/>
    </location>
</feature>
<accession>A0ABS3MCP8</accession>
<sequence length="253" mass="27784">MDEFARRLVSQAVKGEGWKAFQELFRNDLSKPEVYADRIKREFGLRDYPQARALYDSNPAYWEDIYGSDPLNSRNHHASPPRSLLPREATARDPGYDYLGPSPSHSGVFGRFGTGGQFSAGSAISSRPLYEMQLFVEPPDDPPPESIRETPVRRLVWVSPTDESQADFDGGAPAVPFVPSASIPQAGQPATFDQRFGTFAGAPPASTRPLSPFSGQPMRYLPPSVFSLPDASSAANGNLTDWLADLIRARPLQ</sequence>
<gene>
    <name evidence="2" type="ORF">J4P68_07040</name>
</gene>
<proteinExistence type="predicted"/>
<dbReference type="EMBL" id="JAGEPA010000001">
    <property type="protein sequence ID" value="MBO1429188.1"/>
    <property type="molecule type" value="Genomic_DNA"/>
</dbReference>
<name>A0ABS3MCP8_9BRAD</name>